<dbReference type="Gene3D" id="3.90.550.10">
    <property type="entry name" value="Spore Coat Polysaccharide Biosynthesis Protein SpsA, Chain A"/>
    <property type="match status" value="1"/>
</dbReference>
<evidence type="ECO:0000313" key="11">
    <source>
        <dbReference type="EMBL" id="PVZ04248.1"/>
    </source>
</evidence>
<evidence type="ECO:0000256" key="3">
    <source>
        <dbReference type="ARBA" id="ARBA00022676"/>
    </source>
</evidence>
<keyword evidence="4 11" id="KW-0808">Transferase</keyword>
<comment type="pathway">
    <text evidence="7">Carotenoid biosynthesis; staphyloxanthin biosynthesis; staphyloxanthin from farnesyl diphosphate: step 4/5.</text>
</comment>
<evidence type="ECO:0000256" key="6">
    <source>
        <dbReference type="ARBA" id="ARBA00037281"/>
    </source>
</evidence>
<keyword evidence="2" id="KW-1003">Cell membrane</keyword>
<dbReference type="PANTHER" id="PTHR43646">
    <property type="entry name" value="GLYCOSYLTRANSFERASE"/>
    <property type="match status" value="1"/>
</dbReference>
<keyword evidence="3" id="KW-0328">Glycosyltransferase</keyword>
<dbReference type="Pfam" id="PF00535">
    <property type="entry name" value="Glycos_transf_2"/>
    <property type="match status" value="1"/>
</dbReference>
<comment type="caution">
    <text evidence="11">The sequence shown here is derived from an EMBL/GenBank/DDBJ whole genome shotgun (WGS) entry which is preliminary data.</text>
</comment>
<dbReference type="EMBL" id="QEKW01000018">
    <property type="protein sequence ID" value="PVZ04248.1"/>
    <property type="molecule type" value="Genomic_DNA"/>
</dbReference>
<gene>
    <name evidence="11" type="ORF">C8D89_11836</name>
</gene>
<feature type="domain" description="Glycosyltransferase 2-like" evidence="10">
    <location>
        <begin position="30"/>
        <end position="129"/>
    </location>
</feature>
<comment type="function">
    <text evidence="6">Catalyzes the glycosylation of 4,4'-diaponeurosporenoate, i.e. the esterification of glucose at the C1'' position with the carboxyl group of 4,4'-diaponeurosporenic acid, to form glycosyl-4,4'-diaponeurosporenoate. This is a step in the biosynthesis of staphyloxanthin, an orange pigment present in most staphylococci strains.</text>
</comment>
<keyword evidence="12" id="KW-1185">Reference proteome</keyword>
<keyword evidence="5" id="KW-0472">Membrane</keyword>
<comment type="similarity">
    <text evidence="8">Belongs to the glycosyltransferase 2 family. CrtQ subfamily.</text>
</comment>
<dbReference type="InterPro" id="IPR029044">
    <property type="entry name" value="Nucleotide-diphossugar_trans"/>
</dbReference>
<evidence type="ECO:0000259" key="10">
    <source>
        <dbReference type="Pfam" id="PF00535"/>
    </source>
</evidence>
<proteinExistence type="inferred from homology"/>
<organism evidence="11 12">
    <name type="scientific">Actinomycetospora cinnamomea</name>
    <dbReference type="NCBI Taxonomy" id="663609"/>
    <lineage>
        <taxon>Bacteria</taxon>
        <taxon>Bacillati</taxon>
        <taxon>Actinomycetota</taxon>
        <taxon>Actinomycetes</taxon>
        <taxon>Pseudonocardiales</taxon>
        <taxon>Pseudonocardiaceae</taxon>
        <taxon>Actinomycetospora</taxon>
    </lineage>
</organism>
<protein>
    <recommendedName>
        <fullName evidence="9">4,4'-diaponeurosporenoate glycosyltransferase</fullName>
    </recommendedName>
</protein>
<dbReference type="PANTHER" id="PTHR43646:SF2">
    <property type="entry name" value="GLYCOSYLTRANSFERASE 2-LIKE DOMAIN-CONTAINING PROTEIN"/>
    <property type="match status" value="1"/>
</dbReference>
<dbReference type="InterPro" id="IPR001173">
    <property type="entry name" value="Glyco_trans_2-like"/>
</dbReference>
<reference evidence="11 12" key="1">
    <citation type="submission" date="2018-04" db="EMBL/GenBank/DDBJ databases">
        <title>Genomic Encyclopedia of Type Strains, Phase IV (KMG-IV): sequencing the most valuable type-strain genomes for metagenomic binning, comparative biology and taxonomic classification.</title>
        <authorList>
            <person name="Goeker M."/>
        </authorList>
    </citation>
    <scope>NUCLEOTIDE SEQUENCE [LARGE SCALE GENOMIC DNA]</scope>
    <source>
        <strain evidence="11 12">DSM 45771</strain>
    </source>
</reference>
<evidence type="ECO:0000256" key="1">
    <source>
        <dbReference type="ARBA" id="ARBA00004236"/>
    </source>
</evidence>
<evidence type="ECO:0000256" key="2">
    <source>
        <dbReference type="ARBA" id="ARBA00022475"/>
    </source>
</evidence>
<evidence type="ECO:0000313" key="12">
    <source>
        <dbReference type="Proteomes" id="UP000245639"/>
    </source>
</evidence>
<evidence type="ECO:0000256" key="7">
    <source>
        <dbReference type="ARBA" id="ARBA00037904"/>
    </source>
</evidence>
<dbReference type="SUPFAM" id="SSF53448">
    <property type="entry name" value="Nucleotide-diphospho-sugar transferases"/>
    <property type="match status" value="1"/>
</dbReference>
<name>A0A2U1EWE9_9PSEU</name>
<dbReference type="AlphaFoldDB" id="A0A2U1EWE9"/>
<sequence length="347" mass="36774">MPPATKVCLTYPFRGATGVALGSVPMPTLSVVVPATDRPATLPRAVAAIERAGADEVVVVDGRDDGEHAHRLPVCAARNLGARRAAGDVVVFVDADVEIHADALRRIGERFRARPELTAVFGSYDDSPSAGGTVAAFRNLLHHHVHHQAGGPAETFWSGLGAVRRDAFLAVGGFDGDRFPHPSVEDVDLGARLVAAGARIELDPAIQGTHLKAWTLRTMVATDFARRGVPWVALLLRSGQLRAGRASTALNLGWRHRLSALACTLAVSALAARRPRVAAGAVGVLVGLNRDFYALLARRRGAREAVVGVGLHAVHHLTAVASVPAGVVVHLRDRRRSQRERAAEGAR</sequence>
<dbReference type="Proteomes" id="UP000245639">
    <property type="component" value="Unassembled WGS sequence"/>
</dbReference>
<dbReference type="GO" id="GO:0016757">
    <property type="term" value="F:glycosyltransferase activity"/>
    <property type="evidence" value="ECO:0007669"/>
    <property type="project" value="UniProtKB-KW"/>
</dbReference>
<comment type="subcellular location">
    <subcellularLocation>
        <location evidence="1">Cell membrane</location>
    </subcellularLocation>
</comment>
<dbReference type="GO" id="GO:0005886">
    <property type="term" value="C:plasma membrane"/>
    <property type="evidence" value="ECO:0007669"/>
    <property type="project" value="UniProtKB-SubCell"/>
</dbReference>
<evidence type="ECO:0000256" key="4">
    <source>
        <dbReference type="ARBA" id="ARBA00022679"/>
    </source>
</evidence>
<evidence type="ECO:0000256" key="5">
    <source>
        <dbReference type="ARBA" id="ARBA00023136"/>
    </source>
</evidence>
<accession>A0A2U1EWE9</accession>
<evidence type="ECO:0000256" key="8">
    <source>
        <dbReference type="ARBA" id="ARBA00038120"/>
    </source>
</evidence>
<evidence type="ECO:0000256" key="9">
    <source>
        <dbReference type="ARBA" id="ARBA00040345"/>
    </source>
</evidence>